<proteinExistence type="inferred from homology"/>
<protein>
    <submittedName>
        <fullName evidence="7">Neuroserpin</fullName>
    </submittedName>
</protein>
<keyword evidence="3" id="KW-0722">Serine protease inhibitor</keyword>
<evidence type="ECO:0000259" key="6">
    <source>
        <dbReference type="SMART" id="SM00093"/>
    </source>
</evidence>
<evidence type="ECO:0000313" key="7">
    <source>
        <dbReference type="EMBL" id="KAF0290495.1"/>
    </source>
</evidence>
<dbReference type="GO" id="GO:0004867">
    <property type="term" value="F:serine-type endopeptidase inhibitor activity"/>
    <property type="evidence" value="ECO:0007669"/>
    <property type="project" value="UniProtKB-KW"/>
</dbReference>
<feature type="signal peptide" evidence="5">
    <location>
        <begin position="1"/>
        <end position="18"/>
    </location>
</feature>
<dbReference type="PANTHER" id="PTHR11461">
    <property type="entry name" value="SERINE PROTEASE INHIBITOR, SERPIN"/>
    <property type="match status" value="1"/>
</dbReference>
<dbReference type="InterPro" id="IPR000215">
    <property type="entry name" value="Serpin_fam"/>
</dbReference>
<evidence type="ECO:0000256" key="1">
    <source>
        <dbReference type="ARBA" id="ARBA00009500"/>
    </source>
</evidence>
<keyword evidence="2" id="KW-0646">Protease inhibitor</keyword>
<dbReference type="SUPFAM" id="SSF56574">
    <property type="entry name" value="Serpins"/>
    <property type="match status" value="1"/>
</dbReference>
<evidence type="ECO:0000256" key="5">
    <source>
        <dbReference type="SAM" id="SignalP"/>
    </source>
</evidence>
<dbReference type="SMART" id="SM00093">
    <property type="entry name" value="SERPIN"/>
    <property type="match status" value="1"/>
</dbReference>
<sequence length="385" mass="42087">MILRCIPWLLYGMAVTPSCEVPSALDLKLMKEVTVNLGENHAISPFVMSTLMSQVWLATNGSTRDEITPVLGVTQPAPLSFLTAYKSAISYLSSSSASSQLTTSVFNRMYVRSGFSVRPTFTNYLTAYYGNTVGTFSTPAQGVTLINGDVAAATEDRIQDLVQTSHLRFAEVVLVSAMYFKGVWKQTFPPAAPGTFLTGNGEKQVNMMKLNLTELQYANMGTYDVVALPYTDEDYCMLLIRPLERSMSAATALRNSLGTLSVNSIVQQLVGQPVYVTLPRFKIESDYSLVDDMQQLGIKQIFSAGADFSSLTDDWQGLFVTAILHKVFIEVNENGTEAAGAGAVIIGRGNPPADFKADRPFFAVVYNKQHKINMFTAYVGDPTQA</sequence>
<evidence type="ECO:0000256" key="2">
    <source>
        <dbReference type="ARBA" id="ARBA00022690"/>
    </source>
</evidence>
<dbReference type="OrthoDB" id="671595at2759"/>
<gene>
    <name evidence="7" type="primary">SERPINI1</name>
    <name evidence="7" type="ORF">FJT64_011321</name>
</gene>
<dbReference type="AlphaFoldDB" id="A0A6A4V9S0"/>
<dbReference type="InterPro" id="IPR042185">
    <property type="entry name" value="Serpin_sf_2"/>
</dbReference>
<dbReference type="GO" id="GO:0005615">
    <property type="term" value="C:extracellular space"/>
    <property type="evidence" value="ECO:0007669"/>
    <property type="project" value="InterPro"/>
</dbReference>
<reference evidence="7 8" key="1">
    <citation type="submission" date="2019-07" db="EMBL/GenBank/DDBJ databases">
        <title>Draft genome assembly of a fouling barnacle, Amphibalanus amphitrite (Darwin, 1854): The first reference genome for Thecostraca.</title>
        <authorList>
            <person name="Kim W."/>
        </authorList>
    </citation>
    <scope>NUCLEOTIDE SEQUENCE [LARGE SCALE GENOMIC DNA]</scope>
    <source>
        <strain evidence="7">SNU_AA5</strain>
        <tissue evidence="7">Soma without cirri and trophi</tissue>
    </source>
</reference>
<organism evidence="7 8">
    <name type="scientific">Amphibalanus amphitrite</name>
    <name type="common">Striped barnacle</name>
    <name type="synonym">Balanus amphitrite</name>
    <dbReference type="NCBI Taxonomy" id="1232801"/>
    <lineage>
        <taxon>Eukaryota</taxon>
        <taxon>Metazoa</taxon>
        <taxon>Ecdysozoa</taxon>
        <taxon>Arthropoda</taxon>
        <taxon>Crustacea</taxon>
        <taxon>Multicrustacea</taxon>
        <taxon>Cirripedia</taxon>
        <taxon>Thoracica</taxon>
        <taxon>Thoracicalcarea</taxon>
        <taxon>Balanomorpha</taxon>
        <taxon>Balanoidea</taxon>
        <taxon>Balanidae</taxon>
        <taxon>Amphibalaninae</taxon>
        <taxon>Amphibalanus</taxon>
    </lineage>
</organism>
<evidence type="ECO:0000313" key="8">
    <source>
        <dbReference type="Proteomes" id="UP000440578"/>
    </source>
</evidence>
<evidence type="ECO:0000256" key="3">
    <source>
        <dbReference type="ARBA" id="ARBA00022900"/>
    </source>
</evidence>
<comment type="caution">
    <text evidence="7">The sequence shown here is derived from an EMBL/GenBank/DDBJ whole genome shotgun (WGS) entry which is preliminary data.</text>
</comment>
<dbReference type="EMBL" id="VIIS01001949">
    <property type="protein sequence ID" value="KAF0290495.1"/>
    <property type="molecule type" value="Genomic_DNA"/>
</dbReference>
<dbReference type="InterPro" id="IPR023796">
    <property type="entry name" value="Serpin_dom"/>
</dbReference>
<feature type="chain" id="PRO_5025368256" evidence="5">
    <location>
        <begin position="19"/>
        <end position="385"/>
    </location>
</feature>
<dbReference type="Pfam" id="PF00079">
    <property type="entry name" value="Serpin"/>
    <property type="match status" value="1"/>
</dbReference>
<keyword evidence="8" id="KW-1185">Reference proteome</keyword>
<dbReference type="Gene3D" id="2.30.39.10">
    <property type="entry name" value="Alpha-1-antitrypsin, domain 1"/>
    <property type="match status" value="1"/>
</dbReference>
<dbReference type="CDD" id="cd00172">
    <property type="entry name" value="serpin"/>
    <property type="match status" value="1"/>
</dbReference>
<keyword evidence="5" id="KW-0732">Signal</keyword>
<dbReference type="InterPro" id="IPR042178">
    <property type="entry name" value="Serpin_sf_1"/>
</dbReference>
<dbReference type="Proteomes" id="UP000440578">
    <property type="component" value="Unassembled WGS sequence"/>
</dbReference>
<feature type="domain" description="Serpin" evidence="6">
    <location>
        <begin position="27"/>
        <end position="382"/>
    </location>
</feature>
<dbReference type="InterPro" id="IPR036186">
    <property type="entry name" value="Serpin_sf"/>
</dbReference>
<dbReference type="PANTHER" id="PTHR11461:SF211">
    <property type="entry name" value="GH10112P-RELATED"/>
    <property type="match status" value="1"/>
</dbReference>
<comment type="similarity">
    <text evidence="1 4">Belongs to the serpin family.</text>
</comment>
<accession>A0A6A4V9S0</accession>
<dbReference type="Gene3D" id="3.30.497.10">
    <property type="entry name" value="Antithrombin, subunit I, domain 2"/>
    <property type="match status" value="1"/>
</dbReference>
<name>A0A6A4V9S0_AMPAM</name>
<evidence type="ECO:0000256" key="4">
    <source>
        <dbReference type="RuleBase" id="RU000411"/>
    </source>
</evidence>